<sequence length="588" mass="64027">MFNVLWNYGLVIPAFLNGFFIFSSAALAAEMPNISEPKSEIRGISPNSGTLLIKPTQAGFNQIANAEIIKTPDFSLSQKKSLLSQRTLTNQDKPLGQVTSVSELSDVQPTDWAFQAIQSLVERYGCIAGYPSGDFRGNRALSRYEFAAGLNACLDRINELIATSTQNLVTKEDLAALQNLREQFASELTALRGKLDTLEQRTSEVEANQFSTTTKLVGDAIFLVADTFGDQANNTPANDTEDSTNTFLAYRARLNFQTSFTGRDQLTTLLTLGSAIPNLTSSTGTAMTRFTFDSDGREGTYLSQLVYRFPVGSQGTVWVGARALQPAIFTPTLNASIGGLNGAASRFAAFNPTIYRPGFDGAGAAFAYKFSDQLQLNAGYITNDDQANIPEGDSNGFFNGNHLALAQLTISPTRQLDIGLTYARKYFGTGAFNLTGGTGSVFARNPFGQNATTTDNFGLQFNWRASRRFHLGGWFGYTLANQLANGDSDATIINGALTLAFPDLFQEGNVGGIIVGVPPKVTSSNYRPTPAAPLRQDQDTSLHLETFYSYRVNDNIRIIPSLYLITKPEHNDTNDQIWVGSLRTTFTF</sequence>
<comment type="similarity">
    <text evidence="1 2">Belongs to the OprB family.</text>
</comment>
<organism evidence="5 6">
    <name type="scientific">Nostoc linckia FACHB-391</name>
    <dbReference type="NCBI Taxonomy" id="2692906"/>
    <lineage>
        <taxon>Bacteria</taxon>
        <taxon>Bacillati</taxon>
        <taxon>Cyanobacteriota</taxon>
        <taxon>Cyanophyceae</taxon>
        <taxon>Nostocales</taxon>
        <taxon>Nostocaceae</taxon>
        <taxon>Nostoc</taxon>
    </lineage>
</organism>
<dbReference type="Gene3D" id="2.40.160.180">
    <property type="entry name" value="Carbohydrate-selective porin OprB"/>
    <property type="match status" value="1"/>
</dbReference>
<evidence type="ECO:0000256" key="2">
    <source>
        <dbReference type="RuleBase" id="RU363072"/>
    </source>
</evidence>
<dbReference type="InterPro" id="IPR001119">
    <property type="entry name" value="SLH_dom"/>
</dbReference>
<gene>
    <name evidence="5" type="ORF">H6G95_13025</name>
</gene>
<feature type="signal peptide" evidence="2">
    <location>
        <begin position="1"/>
        <end position="28"/>
    </location>
</feature>
<dbReference type="InterPro" id="IPR051465">
    <property type="entry name" value="Cell_Envelope_Struct_Comp"/>
</dbReference>
<dbReference type="Pfam" id="PF04966">
    <property type="entry name" value="OprB"/>
    <property type="match status" value="1"/>
</dbReference>
<name>A0ABR8EU89_NOSLI</name>
<dbReference type="EMBL" id="JACJTE010000011">
    <property type="protein sequence ID" value="MBD2561523.1"/>
    <property type="molecule type" value="Genomic_DNA"/>
</dbReference>
<dbReference type="PANTHER" id="PTHR43308:SF1">
    <property type="entry name" value="OUTER MEMBRANE PROTEIN ALPHA"/>
    <property type="match status" value="1"/>
</dbReference>
<feature type="coiled-coil region" evidence="3">
    <location>
        <begin position="174"/>
        <end position="208"/>
    </location>
</feature>
<comment type="caution">
    <text evidence="5">The sequence shown here is derived from an EMBL/GenBank/DDBJ whole genome shotgun (WGS) entry which is preliminary data.</text>
</comment>
<dbReference type="PROSITE" id="PS51272">
    <property type="entry name" value="SLH"/>
    <property type="match status" value="1"/>
</dbReference>
<keyword evidence="2" id="KW-0732">Signal</keyword>
<dbReference type="InterPro" id="IPR007049">
    <property type="entry name" value="Carb-sel_porin_OprB"/>
</dbReference>
<dbReference type="InterPro" id="IPR038673">
    <property type="entry name" value="OprB_sf"/>
</dbReference>
<dbReference type="PANTHER" id="PTHR43308">
    <property type="entry name" value="OUTER MEMBRANE PROTEIN ALPHA-RELATED"/>
    <property type="match status" value="1"/>
</dbReference>
<keyword evidence="3" id="KW-0175">Coiled coil</keyword>
<keyword evidence="6" id="KW-1185">Reference proteome</keyword>
<reference evidence="5 6" key="1">
    <citation type="journal article" date="2020" name="ISME J.">
        <title>Comparative genomics reveals insights into cyanobacterial evolution and habitat adaptation.</title>
        <authorList>
            <person name="Chen M.Y."/>
            <person name="Teng W.K."/>
            <person name="Zhao L."/>
            <person name="Hu C.X."/>
            <person name="Zhou Y.K."/>
            <person name="Han B.P."/>
            <person name="Song L.R."/>
            <person name="Shu W.S."/>
        </authorList>
    </citation>
    <scope>NUCLEOTIDE SEQUENCE [LARGE SCALE GENOMIC DNA]</scope>
    <source>
        <strain evidence="5 6">FACHB-391</strain>
    </source>
</reference>
<evidence type="ECO:0000256" key="3">
    <source>
        <dbReference type="SAM" id="Coils"/>
    </source>
</evidence>
<dbReference type="Proteomes" id="UP000604661">
    <property type="component" value="Unassembled WGS sequence"/>
</dbReference>
<feature type="chain" id="PRO_5045001390" evidence="2">
    <location>
        <begin position="29"/>
        <end position="588"/>
    </location>
</feature>
<feature type="domain" description="SLH" evidence="4">
    <location>
        <begin position="100"/>
        <end position="164"/>
    </location>
</feature>
<dbReference type="Pfam" id="PF00395">
    <property type="entry name" value="SLH"/>
    <property type="match status" value="1"/>
</dbReference>
<accession>A0ABR8EU89</accession>
<dbReference type="NCBIfam" id="NF033921">
    <property type="entry name" value="por_somb"/>
    <property type="match status" value="1"/>
</dbReference>
<evidence type="ECO:0000259" key="4">
    <source>
        <dbReference type="PROSITE" id="PS51272"/>
    </source>
</evidence>
<proteinExistence type="inferred from homology"/>
<dbReference type="InterPro" id="IPR047684">
    <property type="entry name" value="Por_som-like"/>
</dbReference>
<protein>
    <submittedName>
        <fullName evidence="5">Carbohydrate porin</fullName>
    </submittedName>
</protein>
<evidence type="ECO:0000313" key="6">
    <source>
        <dbReference type="Proteomes" id="UP000604661"/>
    </source>
</evidence>
<evidence type="ECO:0000313" key="5">
    <source>
        <dbReference type="EMBL" id="MBD2561523.1"/>
    </source>
</evidence>
<evidence type="ECO:0000256" key="1">
    <source>
        <dbReference type="ARBA" id="ARBA00008769"/>
    </source>
</evidence>